<dbReference type="GO" id="GO:0006508">
    <property type="term" value="P:proteolysis"/>
    <property type="evidence" value="ECO:0007669"/>
    <property type="project" value="UniProtKB-KW"/>
</dbReference>
<protein>
    <submittedName>
        <fullName evidence="8">Peptidase S8 and S53 subtilisin kexin sedolisin</fullName>
    </submittedName>
</protein>
<keyword evidence="4 5" id="KW-0720">Serine protease</keyword>
<dbReference type="PROSITE" id="PS51892">
    <property type="entry name" value="SUBTILASE"/>
    <property type="match status" value="1"/>
</dbReference>
<dbReference type="InterPro" id="IPR050131">
    <property type="entry name" value="Peptidase_S8_subtilisin-like"/>
</dbReference>
<dbReference type="EMBL" id="LBTH01000035">
    <property type="protein sequence ID" value="KKQ35124.1"/>
    <property type="molecule type" value="Genomic_DNA"/>
</dbReference>
<dbReference type="InterPro" id="IPR011055">
    <property type="entry name" value="Dup_hybrid_motif"/>
</dbReference>
<dbReference type="PANTHER" id="PTHR43806:SF11">
    <property type="entry name" value="CEREVISIN-RELATED"/>
    <property type="match status" value="1"/>
</dbReference>
<dbReference type="CDD" id="cd12797">
    <property type="entry name" value="M23_peptidase"/>
    <property type="match status" value="1"/>
</dbReference>
<feature type="domain" description="Peptidase S8/S53" evidence="7">
    <location>
        <begin position="165"/>
        <end position="401"/>
    </location>
</feature>
<feature type="active site" description="Charge relay system" evidence="5">
    <location>
        <position position="205"/>
    </location>
</feature>
<evidence type="ECO:0000259" key="7">
    <source>
        <dbReference type="Pfam" id="PF00082"/>
    </source>
</evidence>
<gene>
    <name evidence="8" type="ORF">US52_C0035G0007</name>
</gene>
<comment type="caution">
    <text evidence="8">The sequence shown here is derived from an EMBL/GenBank/DDBJ whole genome shotgun (WGS) entry which is preliminary data.</text>
</comment>
<keyword evidence="6" id="KW-1133">Transmembrane helix</keyword>
<keyword evidence="2 5" id="KW-0645">Protease</keyword>
<keyword evidence="6" id="KW-0472">Membrane</keyword>
<keyword evidence="6" id="KW-0812">Transmembrane</keyword>
<dbReference type="InterPro" id="IPR023827">
    <property type="entry name" value="Peptidase_S8_Asp-AS"/>
</dbReference>
<evidence type="ECO:0000313" key="9">
    <source>
        <dbReference type="Proteomes" id="UP000034852"/>
    </source>
</evidence>
<reference evidence="8 9" key="1">
    <citation type="journal article" date="2015" name="Nature">
        <title>rRNA introns, odd ribosomes, and small enigmatic genomes across a large radiation of phyla.</title>
        <authorList>
            <person name="Brown C.T."/>
            <person name="Hug L.A."/>
            <person name="Thomas B.C."/>
            <person name="Sharon I."/>
            <person name="Castelle C.J."/>
            <person name="Singh A."/>
            <person name="Wilkins M.J."/>
            <person name="Williams K.H."/>
            <person name="Banfield J.F."/>
        </authorList>
    </citation>
    <scope>NUCLEOTIDE SEQUENCE [LARGE SCALE GENOMIC DNA]</scope>
</reference>
<dbReference type="InterPro" id="IPR013783">
    <property type="entry name" value="Ig-like_fold"/>
</dbReference>
<dbReference type="GO" id="GO:0004252">
    <property type="term" value="F:serine-type endopeptidase activity"/>
    <property type="evidence" value="ECO:0007669"/>
    <property type="project" value="UniProtKB-UniRule"/>
</dbReference>
<dbReference type="Proteomes" id="UP000034852">
    <property type="component" value="Unassembled WGS sequence"/>
</dbReference>
<dbReference type="AlphaFoldDB" id="A0A0G0JEF3"/>
<evidence type="ECO:0000256" key="3">
    <source>
        <dbReference type="ARBA" id="ARBA00022801"/>
    </source>
</evidence>
<dbReference type="InterPro" id="IPR015500">
    <property type="entry name" value="Peptidase_S8_subtilisin-rel"/>
</dbReference>
<dbReference type="Gene3D" id="2.60.40.10">
    <property type="entry name" value="Immunoglobulins"/>
    <property type="match status" value="1"/>
</dbReference>
<evidence type="ECO:0000256" key="6">
    <source>
        <dbReference type="SAM" id="Phobius"/>
    </source>
</evidence>
<feature type="non-terminal residue" evidence="8">
    <location>
        <position position="850"/>
    </location>
</feature>
<feature type="transmembrane region" description="Helical" evidence="6">
    <location>
        <begin position="6"/>
        <end position="25"/>
    </location>
</feature>
<dbReference type="Pfam" id="PF00082">
    <property type="entry name" value="Peptidase_S8"/>
    <property type="match status" value="1"/>
</dbReference>
<dbReference type="PROSITE" id="PS00136">
    <property type="entry name" value="SUBTILASE_ASP"/>
    <property type="match status" value="1"/>
</dbReference>
<feature type="active site" description="Charge relay system" evidence="5">
    <location>
        <position position="366"/>
    </location>
</feature>
<keyword evidence="3 5" id="KW-0378">Hydrolase</keyword>
<dbReference type="PRINTS" id="PR00723">
    <property type="entry name" value="SUBTILISIN"/>
</dbReference>
<dbReference type="InterPro" id="IPR036852">
    <property type="entry name" value="Peptidase_S8/S53_dom_sf"/>
</dbReference>
<dbReference type="PANTHER" id="PTHR43806">
    <property type="entry name" value="PEPTIDASE S8"/>
    <property type="match status" value="1"/>
</dbReference>
<evidence type="ECO:0000256" key="1">
    <source>
        <dbReference type="ARBA" id="ARBA00011073"/>
    </source>
</evidence>
<dbReference type="Gene3D" id="3.40.50.200">
    <property type="entry name" value="Peptidase S8/S53 domain"/>
    <property type="match status" value="1"/>
</dbReference>
<sequence length="850" mass="93614">MKGVKFLLPIMFLTLIFALAGILVFNPKGGNKKESNGFQPNFDVDIPDEPAKEEISISFKDGTKRTEIDAYFKSINAEIIREIKPLNTFIIKTSTEPDALPESTEIAYKEQNFYIGAMGENGSESKEPLVPNDPLFKDQWAFQAINTEDLWNKVLDQEQNLEEHATIVAVIDSGICSDHPELSERVIEGYDFIDDDNQPQDALGHGCGVAGVIAANTNNTIGIASFAPNAKILPIKVLNEKGIGTYSDLAAGIVFAVDRKADIINLSLGGYEDSELLREAVGYATDHNVKIIAAAGNTGNETVLYPAKYEEVTAVGSVDNRINEKSKTYETSTFSSRGKEIDIWAPGSEILTLARDGDYQKVNGTSFAASVVTAVMANNDLGNFKAVFEKPNIEQTKQNTISKTQNLKLNFSNIEQGTDIPDDLQKVLLSEIQLWPLKVPESREFNVGSMRLEGTWGIATIVPVLSKQELENMESLNSSYSLLFSFNGTTWEASFKGGENIDKILTNISDSELPSDIKDFYKKSDSITAQSNSQQYMNYKMPWHQSKAFPLTQGWHANHFENELSSSLDFGVTQGNQILSSGPGIVSQVCKNTNGQQAWIIISTKEGATIYTDKLYYLHIKHNTMPSNIQNGASVNTGIVLGEITGAVTEEEGWPCPMKSTGAHLHFATNFGPKELAMGEYDFTATELPSGNLTSTNSDNAVSLISPSQNYPVNRYLDPSTAMNFAWNVFEKDGKIAEKYHIAAADNTAFSNPFFSLPSLISTSYSTTLGRFGDSEEVYWKVKACYENCQDANPNNYVWSDWSEVRKIKLIVPTPVINSPANNAIVDDALTININKGNLYGHDSNILYEI</sequence>
<evidence type="ECO:0000256" key="5">
    <source>
        <dbReference type="PROSITE-ProRule" id="PRU01240"/>
    </source>
</evidence>
<dbReference type="Gene3D" id="2.70.70.10">
    <property type="entry name" value="Glucose Permease (Domain IIA)"/>
    <property type="match status" value="1"/>
</dbReference>
<accession>A0A0G0JEF3</accession>
<proteinExistence type="inferred from homology"/>
<evidence type="ECO:0000256" key="4">
    <source>
        <dbReference type="ARBA" id="ARBA00022825"/>
    </source>
</evidence>
<dbReference type="InterPro" id="IPR000209">
    <property type="entry name" value="Peptidase_S8/S53_dom"/>
</dbReference>
<comment type="similarity">
    <text evidence="1 5">Belongs to the peptidase S8 family.</text>
</comment>
<evidence type="ECO:0000313" key="8">
    <source>
        <dbReference type="EMBL" id="KKQ35124.1"/>
    </source>
</evidence>
<evidence type="ECO:0000256" key="2">
    <source>
        <dbReference type="ARBA" id="ARBA00022670"/>
    </source>
</evidence>
<name>A0A0G0JEF3_9BACT</name>
<feature type="active site" description="Charge relay system" evidence="5">
    <location>
        <position position="172"/>
    </location>
</feature>
<dbReference type="SUPFAM" id="SSF52743">
    <property type="entry name" value="Subtilisin-like"/>
    <property type="match status" value="1"/>
</dbReference>
<organism evidence="8 9">
    <name type="scientific">candidate division WS6 bacterium GW2011_GWA2_37_6</name>
    <dbReference type="NCBI Taxonomy" id="1619087"/>
    <lineage>
        <taxon>Bacteria</taxon>
        <taxon>Candidatus Dojkabacteria</taxon>
    </lineage>
</organism>